<dbReference type="RefSeq" id="WP_188545550.1">
    <property type="nucleotide sequence ID" value="NZ_BMCU01000003.1"/>
</dbReference>
<dbReference type="Proteomes" id="UP000654257">
    <property type="component" value="Unassembled WGS sequence"/>
</dbReference>
<protein>
    <recommendedName>
        <fullName evidence="4">Ribulose 1,5-bisphosphate carboxylase large subunit</fullName>
    </recommendedName>
</protein>
<feature type="region of interest" description="Disordered" evidence="1">
    <location>
        <begin position="1"/>
        <end position="35"/>
    </location>
</feature>
<sequence length="221" mass="23786">MSTVPRPPDRPPGFPLPRSPHPRSPHPLPSPPAPRRITFTIPTPGDLVAVVRGTVLWSLDTVALVASLPARIDGLFAQLDALLAKVEAITESAAGVIVDVERTTIDASKVVTGASEASAVAQRLIGELEPIADAGLPLGRKFVENFSEAELDAAIKMVDQLPELMTRMEALMPILATMDSVAPELHQLLEVTTDVRRAVIGIPGFKFFRNRGQDKLDDEQP</sequence>
<feature type="compositionally biased region" description="Pro residues" evidence="1">
    <location>
        <begin position="10"/>
        <end position="19"/>
    </location>
</feature>
<name>A0A917D7E7_9NOCA</name>
<accession>A0A917D7E7</accession>
<proteinExistence type="predicted"/>
<evidence type="ECO:0000256" key="1">
    <source>
        <dbReference type="SAM" id="MobiDB-lite"/>
    </source>
</evidence>
<feature type="compositionally biased region" description="Pro residues" evidence="1">
    <location>
        <begin position="25"/>
        <end position="34"/>
    </location>
</feature>
<reference evidence="2" key="2">
    <citation type="submission" date="2020-09" db="EMBL/GenBank/DDBJ databases">
        <authorList>
            <person name="Sun Q."/>
            <person name="Sedlacek I."/>
        </authorList>
    </citation>
    <scope>NUCLEOTIDE SEQUENCE</scope>
    <source>
        <strain evidence="2">CCM 7905</strain>
    </source>
</reference>
<evidence type="ECO:0000313" key="2">
    <source>
        <dbReference type="EMBL" id="GGG13037.1"/>
    </source>
</evidence>
<evidence type="ECO:0000313" key="3">
    <source>
        <dbReference type="Proteomes" id="UP000654257"/>
    </source>
</evidence>
<reference evidence="2" key="1">
    <citation type="journal article" date="2014" name="Int. J. Syst. Evol. Microbiol.">
        <title>Complete genome sequence of Corynebacterium casei LMG S-19264T (=DSM 44701T), isolated from a smear-ripened cheese.</title>
        <authorList>
            <consortium name="US DOE Joint Genome Institute (JGI-PGF)"/>
            <person name="Walter F."/>
            <person name="Albersmeier A."/>
            <person name="Kalinowski J."/>
            <person name="Ruckert C."/>
        </authorList>
    </citation>
    <scope>NUCLEOTIDE SEQUENCE</scope>
    <source>
        <strain evidence="2">CCM 7905</strain>
    </source>
</reference>
<dbReference type="EMBL" id="BMCU01000003">
    <property type="protein sequence ID" value="GGG13037.1"/>
    <property type="molecule type" value="Genomic_DNA"/>
</dbReference>
<dbReference type="AlphaFoldDB" id="A0A917D7E7"/>
<comment type="caution">
    <text evidence="2">The sequence shown here is derived from an EMBL/GenBank/DDBJ whole genome shotgun (WGS) entry which is preliminary data.</text>
</comment>
<evidence type="ECO:0008006" key="4">
    <source>
        <dbReference type="Google" id="ProtNLM"/>
    </source>
</evidence>
<gene>
    <name evidence="2" type="ORF">GCM10007304_28810</name>
</gene>
<keyword evidence="3" id="KW-1185">Reference proteome</keyword>
<organism evidence="2 3">
    <name type="scientific">Rhodococcoides trifolii</name>
    <dbReference type="NCBI Taxonomy" id="908250"/>
    <lineage>
        <taxon>Bacteria</taxon>
        <taxon>Bacillati</taxon>
        <taxon>Actinomycetota</taxon>
        <taxon>Actinomycetes</taxon>
        <taxon>Mycobacteriales</taxon>
        <taxon>Nocardiaceae</taxon>
        <taxon>Rhodococcoides</taxon>
    </lineage>
</organism>